<dbReference type="Gene3D" id="2.180.10.10">
    <property type="entry name" value="RHS repeat-associated core"/>
    <property type="match status" value="1"/>
</dbReference>
<gene>
    <name evidence="1" type="ORF">SAMN03080601_00329</name>
</gene>
<keyword evidence="2" id="KW-1185">Reference proteome</keyword>
<name>A0A1T5AP50_9BACT</name>
<organism evidence="1 2">
    <name type="scientific">Alkalitalea saponilacus</name>
    <dbReference type="NCBI Taxonomy" id="889453"/>
    <lineage>
        <taxon>Bacteria</taxon>
        <taxon>Pseudomonadati</taxon>
        <taxon>Bacteroidota</taxon>
        <taxon>Bacteroidia</taxon>
        <taxon>Marinilabiliales</taxon>
        <taxon>Marinilabiliaceae</taxon>
        <taxon>Alkalitalea</taxon>
    </lineage>
</organism>
<dbReference type="OrthoDB" id="997343at2"/>
<evidence type="ECO:0000313" key="2">
    <source>
        <dbReference type="Proteomes" id="UP000191055"/>
    </source>
</evidence>
<dbReference type="EMBL" id="FUYV01000001">
    <property type="protein sequence ID" value="SKB36607.1"/>
    <property type="molecule type" value="Genomic_DNA"/>
</dbReference>
<dbReference type="AlphaFoldDB" id="A0A1T5AP50"/>
<evidence type="ECO:0000313" key="1">
    <source>
        <dbReference type="EMBL" id="SKB36607.1"/>
    </source>
</evidence>
<sequence length="236" mass="25600">MYDPALGRWHSVDPLAEKYAPISPYAYVANNPLRFIDPDGRKIVDATGKPITYSAQTGWSSNFTADVRRIGTAMMATPKGKEMFNKMVSANHNITITIDPGKGDGTRNGYASTSKSGNNIGSADIVIYEGMAEQTVNKIQTVKAALENGARLTSTPGEETQALLDNAPKNTDEFMANVAAHEAEHATNKAANAHFEPSLAKREAIANQTQIEVIKQTPQYRLEKLEPRPAVVIPSN</sequence>
<dbReference type="STRING" id="889453.SAMN03080601_00329"/>
<dbReference type="KEGG" id="asx:CDL62_05555"/>
<protein>
    <submittedName>
        <fullName evidence="1">RHS repeat-associated core domain-containing protein</fullName>
    </submittedName>
</protein>
<dbReference type="NCBIfam" id="TIGR03696">
    <property type="entry name" value="Rhs_assc_core"/>
    <property type="match status" value="1"/>
</dbReference>
<proteinExistence type="predicted"/>
<reference evidence="1 2" key="1">
    <citation type="submission" date="2017-02" db="EMBL/GenBank/DDBJ databases">
        <authorList>
            <person name="Peterson S.W."/>
        </authorList>
    </citation>
    <scope>NUCLEOTIDE SEQUENCE [LARGE SCALE GENOMIC DNA]</scope>
    <source>
        <strain evidence="1 2">DSM 24412</strain>
    </source>
</reference>
<accession>A0A1T5AP50</accession>
<dbReference type="InterPro" id="IPR022385">
    <property type="entry name" value="Rhs_assc_core"/>
</dbReference>
<dbReference type="Proteomes" id="UP000191055">
    <property type="component" value="Unassembled WGS sequence"/>
</dbReference>